<evidence type="ECO:0000256" key="4">
    <source>
        <dbReference type="ARBA" id="ARBA00023038"/>
    </source>
</evidence>
<evidence type="ECO:0000256" key="5">
    <source>
        <dbReference type="PROSITE-ProRule" id="PRU00125"/>
    </source>
</evidence>
<dbReference type="OMA" id="KASKWHK"/>
<dbReference type="PROSITE" id="PS50023">
    <property type="entry name" value="LIM_DOMAIN_2"/>
    <property type="match status" value="2"/>
</dbReference>
<evidence type="ECO:0000313" key="8">
    <source>
        <dbReference type="Proteomes" id="UP000242381"/>
    </source>
</evidence>
<proteinExistence type="predicted"/>
<dbReference type="CDD" id="cd08368">
    <property type="entry name" value="LIM"/>
    <property type="match status" value="1"/>
</dbReference>
<dbReference type="GO" id="GO:0003712">
    <property type="term" value="F:transcription coregulator activity"/>
    <property type="evidence" value="ECO:0007669"/>
    <property type="project" value="TreeGrafter"/>
</dbReference>
<dbReference type="SMART" id="SM00132">
    <property type="entry name" value="LIM"/>
    <property type="match status" value="3"/>
</dbReference>
<feature type="domain" description="LIM zinc-binding" evidence="6">
    <location>
        <begin position="329"/>
        <end position="396"/>
    </location>
</feature>
<evidence type="ECO:0000256" key="1">
    <source>
        <dbReference type="ARBA" id="ARBA00022723"/>
    </source>
</evidence>
<dbReference type="GO" id="GO:0046872">
    <property type="term" value="F:metal ion binding"/>
    <property type="evidence" value="ECO:0007669"/>
    <property type="project" value="UniProtKB-KW"/>
</dbReference>
<evidence type="ECO:0000313" key="7">
    <source>
        <dbReference type="EMBL" id="ORE16308.1"/>
    </source>
</evidence>
<keyword evidence="2" id="KW-0677">Repeat</keyword>
<dbReference type="PANTHER" id="PTHR24205:SF16">
    <property type="entry name" value="GH01042P-RELATED"/>
    <property type="match status" value="1"/>
</dbReference>
<name>A0A0A1NDP1_RHIZD</name>
<keyword evidence="4 5" id="KW-0440">LIM domain</keyword>
<dbReference type="VEuPathDB" id="FungiDB:BCV72DRAFT_222677"/>
<organism evidence="7 8">
    <name type="scientific">Rhizopus microsporus</name>
    <dbReference type="NCBI Taxonomy" id="58291"/>
    <lineage>
        <taxon>Eukaryota</taxon>
        <taxon>Fungi</taxon>
        <taxon>Fungi incertae sedis</taxon>
        <taxon>Mucoromycota</taxon>
        <taxon>Mucoromycotina</taxon>
        <taxon>Mucoromycetes</taxon>
        <taxon>Mucorales</taxon>
        <taxon>Mucorineae</taxon>
        <taxon>Rhizopodaceae</taxon>
        <taxon>Rhizopus</taxon>
    </lineage>
</organism>
<reference evidence="7 8" key="1">
    <citation type="journal article" date="2016" name="Proc. Natl. Acad. Sci. U.S.A.">
        <title>Lipid metabolic changes in an early divergent fungus govern the establishment of a mutualistic symbiosis with endobacteria.</title>
        <authorList>
            <person name="Lastovetsky O.A."/>
            <person name="Gaspar M.L."/>
            <person name="Mondo S.J."/>
            <person name="LaButti K.M."/>
            <person name="Sandor L."/>
            <person name="Grigoriev I.V."/>
            <person name="Henry S.A."/>
            <person name="Pawlowska T.E."/>
        </authorList>
    </citation>
    <scope>NUCLEOTIDE SEQUENCE [LARGE SCALE GENOMIC DNA]</scope>
    <source>
        <strain evidence="7 8">ATCC 11559</strain>
    </source>
</reference>
<feature type="domain" description="LIM zinc-binding" evidence="6">
    <location>
        <begin position="179"/>
        <end position="238"/>
    </location>
</feature>
<dbReference type="Pfam" id="PF00412">
    <property type="entry name" value="LIM"/>
    <property type="match status" value="2"/>
</dbReference>
<evidence type="ECO:0000256" key="2">
    <source>
        <dbReference type="ARBA" id="ARBA00022737"/>
    </source>
</evidence>
<dbReference type="InterPro" id="IPR001781">
    <property type="entry name" value="Znf_LIM"/>
</dbReference>
<dbReference type="GO" id="GO:0005634">
    <property type="term" value="C:nucleus"/>
    <property type="evidence" value="ECO:0007669"/>
    <property type="project" value="TreeGrafter"/>
</dbReference>
<accession>A0A0A1NDP1</accession>
<evidence type="ECO:0000256" key="3">
    <source>
        <dbReference type="ARBA" id="ARBA00022833"/>
    </source>
</evidence>
<sequence length="407" mass="46142">MPFCRCGELSHNEKCKKCGFETTLTDVSKPGIVDRWQSRYLNNVVGRRNLVSPVKEQADENQSRFLSAIPNKSATFRERPLSTLLDHRREKLQELKSKDIFRLPQIQIEQPIKDEKVCQECHQRLSGKLVRLPDTQERYHWNCLRCEGCKGLFENTSFVIDPLKKIYHPKCALFMASTPDCSECSLPITESYIVVNSSTLHVKCFKCTCCNKALQPSAMYTDMNGAFCQQCTATELPQDQELLSKHMRIVPFPQSMPATRPAIPKGSLLYENNDESAGSGPEYKTVEQYLRMPASAPCSPYSRHTTSFVKPSSLMSSREKPLPRFGVVRACPRCNERIASVHEEIPGPKASRWHKKCLSCTGCNKLLDSGAAVHEDNSTGRLYPWCTTCSLSKRDRRCSTTVKQQVM</sequence>
<evidence type="ECO:0000259" key="6">
    <source>
        <dbReference type="PROSITE" id="PS50023"/>
    </source>
</evidence>
<gene>
    <name evidence="7" type="ORF">BCV71DRAFT_218239</name>
</gene>
<dbReference type="Gene3D" id="2.10.110.10">
    <property type="entry name" value="Cysteine Rich Protein"/>
    <property type="match status" value="3"/>
</dbReference>
<dbReference type="Proteomes" id="UP000242381">
    <property type="component" value="Unassembled WGS sequence"/>
</dbReference>
<protein>
    <recommendedName>
        <fullName evidence="6">LIM zinc-binding domain-containing protein</fullName>
    </recommendedName>
</protein>
<dbReference type="AlphaFoldDB" id="A0A0A1NDP1"/>
<keyword evidence="3 5" id="KW-0862">Zinc</keyword>
<dbReference type="EMBL" id="KV921390">
    <property type="protein sequence ID" value="ORE16308.1"/>
    <property type="molecule type" value="Genomic_DNA"/>
</dbReference>
<dbReference type="PROSITE" id="PS00478">
    <property type="entry name" value="LIM_DOMAIN_1"/>
    <property type="match status" value="1"/>
</dbReference>
<dbReference type="PANTHER" id="PTHR24205">
    <property type="entry name" value="FOUR AND A HALF LIM DOMAINS PROTEIN"/>
    <property type="match status" value="1"/>
</dbReference>
<keyword evidence="1 5" id="KW-0479">Metal-binding</keyword>